<comment type="caution">
    <text evidence="1">The sequence shown here is derived from an EMBL/GenBank/DDBJ whole genome shotgun (WGS) entry which is preliminary data.</text>
</comment>
<dbReference type="Pfam" id="PF05991">
    <property type="entry name" value="NYN_YacP"/>
    <property type="match status" value="1"/>
</dbReference>
<dbReference type="AlphaFoldDB" id="K1TRD1"/>
<gene>
    <name evidence="1" type="ORF">LEA_05105</name>
</gene>
<protein>
    <submittedName>
        <fullName evidence="1">Protein containing DUF901</fullName>
    </submittedName>
</protein>
<feature type="non-terminal residue" evidence="1">
    <location>
        <position position="1"/>
    </location>
</feature>
<dbReference type="InterPro" id="IPR010298">
    <property type="entry name" value="YacP-like"/>
</dbReference>
<proteinExistence type="predicted"/>
<dbReference type="PANTHER" id="PTHR34547">
    <property type="entry name" value="YACP-LIKE NYN DOMAIN PROTEIN"/>
    <property type="match status" value="1"/>
</dbReference>
<dbReference type="EMBL" id="AJWY01003344">
    <property type="protein sequence ID" value="EKC75622.1"/>
    <property type="molecule type" value="Genomic_DNA"/>
</dbReference>
<dbReference type="PANTHER" id="PTHR34547:SF1">
    <property type="entry name" value="YACP-LIKE NYN DOMAIN PROTEIN"/>
    <property type="match status" value="1"/>
</dbReference>
<evidence type="ECO:0000313" key="1">
    <source>
        <dbReference type="EMBL" id="EKC75622.1"/>
    </source>
</evidence>
<dbReference type="CDD" id="cd10912">
    <property type="entry name" value="PIN_YacP-like"/>
    <property type="match status" value="1"/>
</dbReference>
<name>K1TRD1_9ZZZZ</name>
<sequence>AHLWADQAPGEAAGQHDQLAARKAFRSVGPSQNRTPAAPPPSGPEYLLVDGYNVIFAWDELKKIAAENLDAARRRLMDILCNYAGYRKCVPILVFDAYRVKGAGREQETWHNLHVIYTREAETADMFIERATHELAKNHRVRVVSSDGAEQIIILGNGALRVSARAFEREVRAVEAEIREFLDQ</sequence>
<accession>K1TRD1</accession>
<organism evidence="1">
    <name type="scientific">human gut metagenome</name>
    <dbReference type="NCBI Taxonomy" id="408170"/>
    <lineage>
        <taxon>unclassified sequences</taxon>
        <taxon>metagenomes</taxon>
        <taxon>organismal metagenomes</taxon>
    </lineage>
</organism>
<reference evidence="1" key="1">
    <citation type="journal article" date="2013" name="Environ. Microbiol.">
        <title>Microbiota from the distal guts of lean and obese adolescents exhibit partial functional redundancy besides clear differences in community structure.</title>
        <authorList>
            <person name="Ferrer M."/>
            <person name="Ruiz A."/>
            <person name="Lanza F."/>
            <person name="Haange S.B."/>
            <person name="Oberbach A."/>
            <person name="Till H."/>
            <person name="Bargiela R."/>
            <person name="Campoy C."/>
            <person name="Segura M.T."/>
            <person name="Richter M."/>
            <person name="von Bergen M."/>
            <person name="Seifert J."/>
            <person name="Suarez A."/>
        </authorList>
    </citation>
    <scope>NUCLEOTIDE SEQUENCE</scope>
</reference>